<keyword evidence="2" id="KW-1185">Reference proteome</keyword>
<organism evidence="1 2">
    <name type="scientific">Dyella caseinilytica</name>
    <dbReference type="NCBI Taxonomy" id="1849581"/>
    <lineage>
        <taxon>Bacteria</taxon>
        <taxon>Pseudomonadati</taxon>
        <taxon>Pseudomonadota</taxon>
        <taxon>Gammaproteobacteria</taxon>
        <taxon>Lysobacterales</taxon>
        <taxon>Rhodanobacteraceae</taxon>
        <taxon>Dyella</taxon>
    </lineage>
</organism>
<dbReference type="GO" id="GO:0005524">
    <property type="term" value="F:ATP binding"/>
    <property type="evidence" value="ECO:0007669"/>
    <property type="project" value="UniProtKB-KW"/>
</dbReference>
<dbReference type="Pfam" id="PF13479">
    <property type="entry name" value="AAA_24"/>
    <property type="match status" value="1"/>
</dbReference>
<accession>A0ABX7GPV4</accession>
<dbReference type="RefSeq" id="WP_188799675.1">
    <property type="nucleotide sequence ID" value="NZ_BMIZ01000002.1"/>
</dbReference>
<evidence type="ECO:0000313" key="2">
    <source>
        <dbReference type="Proteomes" id="UP000663181"/>
    </source>
</evidence>
<gene>
    <name evidence="1" type="ORF">ISN74_13170</name>
</gene>
<keyword evidence="1" id="KW-0067">ATP-binding</keyword>
<dbReference type="EMBL" id="CP064030">
    <property type="protein sequence ID" value="QRN52427.1"/>
    <property type="molecule type" value="Genomic_DNA"/>
</dbReference>
<keyword evidence="1" id="KW-0547">Nucleotide-binding</keyword>
<reference evidence="1 2" key="1">
    <citation type="submission" date="2020-10" db="EMBL/GenBank/DDBJ databases">
        <title>Phylogeny of dyella-like bacteria.</title>
        <authorList>
            <person name="Fu J."/>
        </authorList>
    </citation>
    <scope>NUCLEOTIDE SEQUENCE [LARGE SCALE GENOMIC DNA]</scope>
    <source>
        <strain evidence="1 2">DHOB09</strain>
    </source>
</reference>
<name>A0ABX7GPV4_9GAMM</name>
<sequence length="252" mass="27617">MAISLASISKTTRNSNPPRIVIHGSQKIGKSTFVAGAYNPIFLPLEDGLEGIETNSFPLLKSFEEVMEALESLKHEANDFGTVGVDSLDWLEPLVWKYTCQVNNWPDIEAPGYGKGYIAANDTWRLFFASLNDLRVNHGKAIALIAHSIVKNFASPDSEAYDRYELKLQKGALGLAVEWADVIGFATEETAIKKENAAGGKTRSRGMSTGRRVLHVNAKPAFIAGNRYNMPDTIDLSWDALMQAMTPAQKAA</sequence>
<dbReference type="Proteomes" id="UP000663181">
    <property type="component" value="Chromosome"/>
</dbReference>
<proteinExistence type="predicted"/>
<evidence type="ECO:0000313" key="1">
    <source>
        <dbReference type="EMBL" id="QRN52427.1"/>
    </source>
</evidence>
<protein>
    <submittedName>
        <fullName evidence="1">ATP-binding protein</fullName>
    </submittedName>
</protein>